<gene>
    <name evidence="1" type="ORF">IT779_12010</name>
</gene>
<accession>A0A931IBW8</accession>
<comment type="caution">
    <text evidence="1">The sequence shown here is derived from an EMBL/GenBank/DDBJ whole genome shotgun (WGS) entry which is preliminary data.</text>
</comment>
<proteinExistence type="predicted"/>
<name>A0A931IBW8_9NOCA</name>
<evidence type="ECO:0000313" key="1">
    <source>
        <dbReference type="EMBL" id="MBH0777010.1"/>
    </source>
</evidence>
<organism evidence="1 2">
    <name type="scientific">Nocardia bovistercoris</name>
    <dbReference type="NCBI Taxonomy" id="2785916"/>
    <lineage>
        <taxon>Bacteria</taxon>
        <taxon>Bacillati</taxon>
        <taxon>Actinomycetota</taxon>
        <taxon>Actinomycetes</taxon>
        <taxon>Mycobacteriales</taxon>
        <taxon>Nocardiaceae</taxon>
        <taxon>Nocardia</taxon>
    </lineage>
</organism>
<dbReference type="Proteomes" id="UP000655751">
    <property type="component" value="Unassembled WGS sequence"/>
</dbReference>
<reference evidence="1" key="1">
    <citation type="submission" date="2020-11" db="EMBL/GenBank/DDBJ databases">
        <title>Nocardia NEAU-351.nov., a novel actinomycete isolated from the cow dung.</title>
        <authorList>
            <person name="Zhang X."/>
        </authorList>
    </citation>
    <scope>NUCLEOTIDE SEQUENCE</scope>
    <source>
        <strain evidence="1">NEAU-351</strain>
    </source>
</reference>
<keyword evidence="2" id="KW-1185">Reference proteome</keyword>
<dbReference type="AlphaFoldDB" id="A0A931IBW8"/>
<protein>
    <submittedName>
        <fullName evidence="1">Uncharacterized protein</fullName>
    </submittedName>
</protein>
<evidence type="ECO:0000313" key="2">
    <source>
        <dbReference type="Proteomes" id="UP000655751"/>
    </source>
</evidence>
<sequence>MSTVGEYFESTIIRGIDERIGTPGVVQAMHGTPRDGALELMTGTAGPGGDAGPAGYPFRWEGDIADRGALNALAAGLGLAHAGKAWRVVSTNTLMYWNGTSFDSFAEAFGGMGPDGQPCSITIGAVDTGPVGSDLQVTVTGAPPNLTLSLTVPRGVKGLAGADGPPGPLRQAPDYADGTHIDRAVPVWNDVTQKWTPAAYPGLRGPWSLVEATAWDGGAGFAASQTNVATSPNTIAQLNIPAQDTAWRPVLSGGVAVRTTEASSSFTTRVDAEVRIGSNSGQLVGIGIGWPFGLENYNRLRPYFGARITDPTGSVGVITAGTAVTLYVVLRRGQGSSNYTYNRTGAQIVCWAQPVAAS</sequence>
<dbReference type="RefSeq" id="WP_196149347.1">
    <property type="nucleotide sequence ID" value="NZ_JADMLG010000004.1"/>
</dbReference>
<dbReference type="EMBL" id="JADMLG010000004">
    <property type="protein sequence ID" value="MBH0777010.1"/>
    <property type="molecule type" value="Genomic_DNA"/>
</dbReference>